<keyword evidence="4" id="KW-1185">Reference proteome</keyword>
<dbReference type="SUPFAM" id="SSF57997">
    <property type="entry name" value="Tropomyosin"/>
    <property type="match status" value="1"/>
</dbReference>
<dbReference type="EMBL" id="DS231945">
    <property type="protein sequence ID" value="EDS28342.1"/>
    <property type="molecule type" value="Genomic_DNA"/>
</dbReference>
<feature type="compositionally biased region" description="Polar residues" evidence="1">
    <location>
        <begin position="99"/>
        <end position="132"/>
    </location>
</feature>
<feature type="compositionally biased region" description="Polar residues" evidence="1">
    <location>
        <begin position="141"/>
        <end position="169"/>
    </location>
</feature>
<dbReference type="VEuPathDB" id="VectorBase:CPIJ007027"/>
<dbReference type="InParanoid" id="B0WIB6"/>
<dbReference type="HOGENOM" id="CLU_1580047_0_0_1"/>
<dbReference type="EnsemblMetazoa" id="CPIJ007027-RA">
    <property type="protein sequence ID" value="CPIJ007027-PA"/>
    <property type="gene ID" value="CPIJ007027"/>
</dbReference>
<reference evidence="2" key="1">
    <citation type="submission" date="2007-03" db="EMBL/GenBank/DDBJ databases">
        <title>Annotation of Culex pipiens quinquefasciatus.</title>
        <authorList>
            <consortium name="The Broad Institute Genome Sequencing Platform"/>
            <person name="Atkinson P.W."/>
            <person name="Hemingway J."/>
            <person name="Christensen B.M."/>
            <person name="Higgs S."/>
            <person name="Kodira C."/>
            <person name="Hannick L."/>
            <person name="Megy K."/>
            <person name="O'Leary S."/>
            <person name="Pearson M."/>
            <person name="Haas B.J."/>
            <person name="Mauceli E."/>
            <person name="Wortman J.R."/>
            <person name="Lee N.H."/>
            <person name="Guigo R."/>
            <person name="Stanke M."/>
            <person name="Alvarado L."/>
            <person name="Amedeo P."/>
            <person name="Antoine C.H."/>
            <person name="Arensburger P."/>
            <person name="Bidwell S.L."/>
            <person name="Crawford M."/>
            <person name="Camaro F."/>
            <person name="Devon K."/>
            <person name="Engels R."/>
            <person name="Hammond M."/>
            <person name="Howarth C."/>
            <person name="Koehrsen M."/>
            <person name="Lawson D."/>
            <person name="Montgomery P."/>
            <person name="Nene V."/>
            <person name="Nusbaum C."/>
            <person name="Puiu D."/>
            <person name="Romero-Severson J."/>
            <person name="Severson D.W."/>
            <person name="Shumway M."/>
            <person name="Sisk P."/>
            <person name="Stolte C."/>
            <person name="Zeng Q."/>
            <person name="Eisenstadt E."/>
            <person name="Fraser-Liggett C."/>
            <person name="Strausberg R."/>
            <person name="Galagan J."/>
            <person name="Birren B."/>
            <person name="Collins F.H."/>
        </authorList>
    </citation>
    <scope>NUCLEOTIDE SEQUENCE [LARGE SCALE GENOMIC DNA]</scope>
    <source>
        <strain evidence="2">JHB</strain>
    </source>
</reference>
<feature type="region of interest" description="Disordered" evidence="1">
    <location>
        <begin position="91"/>
        <end position="169"/>
    </location>
</feature>
<dbReference type="Gene3D" id="1.20.5.340">
    <property type="match status" value="1"/>
</dbReference>
<dbReference type="eggNOG" id="ENOG502SCS4">
    <property type="taxonomic scope" value="Eukaryota"/>
</dbReference>
<dbReference type="Proteomes" id="UP000002320">
    <property type="component" value="Unassembled WGS sequence"/>
</dbReference>
<organism>
    <name type="scientific">Culex quinquefasciatus</name>
    <name type="common">Southern house mosquito</name>
    <name type="synonym">Culex pungens</name>
    <dbReference type="NCBI Taxonomy" id="7176"/>
    <lineage>
        <taxon>Eukaryota</taxon>
        <taxon>Metazoa</taxon>
        <taxon>Ecdysozoa</taxon>
        <taxon>Arthropoda</taxon>
        <taxon>Hexapoda</taxon>
        <taxon>Insecta</taxon>
        <taxon>Pterygota</taxon>
        <taxon>Neoptera</taxon>
        <taxon>Endopterygota</taxon>
        <taxon>Diptera</taxon>
        <taxon>Nematocera</taxon>
        <taxon>Culicoidea</taxon>
        <taxon>Culicidae</taxon>
        <taxon>Culicinae</taxon>
        <taxon>Culicini</taxon>
        <taxon>Culex</taxon>
        <taxon>Culex</taxon>
    </lineage>
</organism>
<dbReference type="KEGG" id="cqu:CpipJ_CPIJ007027"/>
<evidence type="ECO:0000256" key="1">
    <source>
        <dbReference type="SAM" id="MobiDB-lite"/>
    </source>
</evidence>
<dbReference type="AlphaFoldDB" id="B0WIB6"/>
<sequence>MAGDGEIGVTPLVAAVELAGCGSGCNQFRDCSIGSDFGITFPPDGGMCFDRPGRMLVFGCNKGRDTVSRNISGKNRIVVCNACPLRFVGKHPRWRNPESRIQNPESRIQNPESRIQNPESRIQSPESRNQNPEPRIKNPESRNQNPESRIQNPESRVQNPESRIQNPES</sequence>
<evidence type="ECO:0000313" key="3">
    <source>
        <dbReference type="EnsemblMetazoa" id="CPIJ007027-PA"/>
    </source>
</evidence>
<accession>B0WIB6</accession>
<reference evidence="3" key="2">
    <citation type="submission" date="2021-02" db="UniProtKB">
        <authorList>
            <consortium name="EnsemblMetazoa"/>
        </authorList>
    </citation>
    <scope>IDENTIFICATION</scope>
    <source>
        <strain evidence="3">JHB</strain>
    </source>
</reference>
<evidence type="ECO:0000313" key="4">
    <source>
        <dbReference type="Proteomes" id="UP000002320"/>
    </source>
</evidence>
<gene>
    <name evidence="3" type="primary">6038700</name>
    <name evidence="2" type="ORF">CpipJ_CPIJ007027</name>
</gene>
<proteinExistence type="predicted"/>
<name>B0WIB6_CULQU</name>
<evidence type="ECO:0000313" key="2">
    <source>
        <dbReference type="EMBL" id="EDS28342.1"/>
    </source>
</evidence>
<protein>
    <submittedName>
        <fullName evidence="2 3">Uncharacterized protein</fullName>
    </submittedName>
</protein>